<reference evidence="12" key="1">
    <citation type="submission" date="2021-02" db="EMBL/GenBank/DDBJ databases">
        <authorList>
            <person name="Nowell W R."/>
        </authorList>
    </citation>
    <scope>NUCLEOTIDE SEQUENCE</scope>
</reference>
<keyword evidence="3 11" id="KW-0328">Glycosyltransferase</keyword>
<evidence type="ECO:0000313" key="13">
    <source>
        <dbReference type="Proteomes" id="UP000663854"/>
    </source>
</evidence>
<dbReference type="PANTHER" id="PTHR11214:SF364">
    <property type="entry name" value="HEXOSYLTRANSFERASE"/>
    <property type="match status" value="1"/>
</dbReference>
<keyword evidence="9" id="KW-0472">Membrane</keyword>
<evidence type="ECO:0000256" key="10">
    <source>
        <dbReference type="ARBA" id="ARBA00023180"/>
    </source>
</evidence>
<evidence type="ECO:0000256" key="6">
    <source>
        <dbReference type="ARBA" id="ARBA00022968"/>
    </source>
</evidence>
<dbReference type="InterPro" id="IPR002659">
    <property type="entry name" value="Glyco_trans_31"/>
</dbReference>
<evidence type="ECO:0000256" key="11">
    <source>
        <dbReference type="RuleBase" id="RU363063"/>
    </source>
</evidence>
<keyword evidence="8 11" id="KW-0333">Golgi apparatus</keyword>
<dbReference type="Pfam" id="PF01762">
    <property type="entry name" value="Galactosyl_T"/>
    <property type="match status" value="1"/>
</dbReference>
<name>A0A813NFZ3_9BILA</name>
<dbReference type="Gene3D" id="3.90.550.50">
    <property type="match status" value="1"/>
</dbReference>
<evidence type="ECO:0000256" key="7">
    <source>
        <dbReference type="ARBA" id="ARBA00022989"/>
    </source>
</evidence>
<keyword evidence="10" id="KW-0325">Glycoprotein</keyword>
<evidence type="ECO:0000256" key="9">
    <source>
        <dbReference type="ARBA" id="ARBA00023136"/>
    </source>
</evidence>
<comment type="caution">
    <text evidence="12">The sequence shown here is derived from an EMBL/GenBank/DDBJ whole genome shotgun (WGS) entry which is preliminary data.</text>
</comment>
<accession>A0A813NFZ3</accession>
<sequence length="435" mass="51079">MKRLSNINSLSKEIIEETPYLRSNILFNRVSRYNDILRHFVSEAQKYLPKSNDIQLTSKSVLSLQSYEKVRHRLFVESPKQDTTSSISKNQPLITPRKARDVIKQLFTSPSSSSSNINFIINDKSNYPINQSNPRIYIVKPAAKHFDYILEPGDDICSTDESLLLIVYVHSAIENRHRRESIRSTWGSRSIFGKHIRVLFMLGSSHNKELMKQAQFEFDTYRDIVQQTFIDTYRNLTYKGIMALNWILHHCNQVSYILKTDDDMLINMFSVLNHLYTLTYVYPTEAWHSTIACLVWTRMRVTRDPSSKWFVSSDEYPYEHFEPYCSGSAYFITQDLIRPLFEAIQHVPFFWIDDYYITGILPQAIRSSIYVKYLFINSLFVINIDLVEQRFLSPFGLSSLAFGHMPLSVNRLLHVWQHLVTNSHSAYKYLNRTFH</sequence>
<keyword evidence="4" id="KW-0808">Transferase</keyword>
<evidence type="ECO:0000256" key="1">
    <source>
        <dbReference type="ARBA" id="ARBA00004323"/>
    </source>
</evidence>
<comment type="subcellular location">
    <subcellularLocation>
        <location evidence="1 11">Golgi apparatus membrane</location>
        <topology evidence="1 11">Single-pass type II membrane protein</topology>
    </subcellularLocation>
</comment>
<dbReference type="FunFam" id="3.90.550.50:FF:000001">
    <property type="entry name" value="Hexosyltransferase"/>
    <property type="match status" value="1"/>
</dbReference>
<evidence type="ECO:0000256" key="5">
    <source>
        <dbReference type="ARBA" id="ARBA00022692"/>
    </source>
</evidence>
<dbReference type="AlphaFoldDB" id="A0A813NFZ3"/>
<comment type="similarity">
    <text evidence="2 11">Belongs to the glycosyltransferase 31 family.</text>
</comment>
<dbReference type="EC" id="2.4.1.-" evidence="11"/>
<organism evidence="12 13">
    <name type="scientific">Rotaria sordida</name>
    <dbReference type="NCBI Taxonomy" id="392033"/>
    <lineage>
        <taxon>Eukaryota</taxon>
        <taxon>Metazoa</taxon>
        <taxon>Spiralia</taxon>
        <taxon>Gnathifera</taxon>
        <taxon>Rotifera</taxon>
        <taxon>Eurotatoria</taxon>
        <taxon>Bdelloidea</taxon>
        <taxon>Philodinida</taxon>
        <taxon>Philodinidae</taxon>
        <taxon>Rotaria</taxon>
    </lineage>
</organism>
<evidence type="ECO:0000256" key="3">
    <source>
        <dbReference type="ARBA" id="ARBA00022676"/>
    </source>
</evidence>
<evidence type="ECO:0000313" key="12">
    <source>
        <dbReference type="EMBL" id="CAF0738161.1"/>
    </source>
</evidence>
<evidence type="ECO:0000256" key="2">
    <source>
        <dbReference type="ARBA" id="ARBA00008661"/>
    </source>
</evidence>
<dbReference type="Proteomes" id="UP000663854">
    <property type="component" value="Unassembled WGS sequence"/>
</dbReference>
<proteinExistence type="inferred from homology"/>
<gene>
    <name evidence="12" type="ORF">PYM288_LOCUS1388</name>
</gene>
<evidence type="ECO:0000256" key="4">
    <source>
        <dbReference type="ARBA" id="ARBA00022679"/>
    </source>
</evidence>
<keyword evidence="5" id="KW-0812">Transmembrane</keyword>
<keyword evidence="6" id="KW-0735">Signal-anchor</keyword>
<dbReference type="GO" id="GO:0000139">
    <property type="term" value="C:Golgi membrane"/>
    <property type="evidence" value="ECO:0007669"/>
    <property type="project" value="UniProtKB-SubCell"/>
</dbReference>
<protein>
    <recommendedName>
        <fullName evidence="11">Hexosyltransferase</fullName>
        <ecNumber evidence="11">2.4.1.-</ecNumber>
    </recommendedName>
</protein>
<dbReference type="PANTHER" id="PTHR11214">
    <property type="entry name" value="BETA-1,3-N-ACETYLGLUCOSAMINYLTRANSFERASE"/>
    <property type="match status" value="1"/>
</dbReference>
<dbReference type="GO" id="GO:0006493">
    <property type="term" value="P:protein O-linked glycosylation"/>
    <property type="evidence" value="ECO:0007669"/>
    <property type="project" value="TreeGrafter"/>
</dbReference>
<dbReference type="GO" id="GO:0016758">
    <property type="term" value="F:hexosyltransferase activity"/>
    <property type="evidence" value="ECO:0007669"/>
    <property type="project" value="InterPro"/>
</dbReference>
<keyword evidence="7" id="KW-1133">Transmembrane helix</keyword>
<evidence type="ECO:0000256" key="8">
    <source>
        <dbReference type="ARBA" id="ARBA00023034"/>
    </source>
</evidence>
<dbReference type="EMBL" id="CAJNOH010000007">
    <property type="protein sequence ID" value="CAF0738161.1"/>
    <property type="molecule type" value="Genomic_DNA"/>
</dbReference>